<dbReference type="InterPro" id="IPR026122">
    <property type="entry name" value="MOV-10/SDE3_DEXXQ/H-box"/>
</dbReference>
<dbReference type="PANTHER" id="PTHR45418:SF1">
    <property type="entry name" value="CANCER_TESTIS ANTIGEN 55"/>
    <property type="match status" value="1"/>
</dbReference>
<keyword evidence="14" id="KW-1185">Reference proteome</keyword>
<dbReference type="GO" id="GO:0003723">
    <property type="term" value="F:RNA binding"/>
    <property type="evidence" value="ECO:0007669"/>
    <property type="project" value="InterPro"/>
</dbReference>
<dbReference type="GO" id="GO:0031047">
    <property type="term" value="P:regulatory ncRNA-mediated gene silencing"/>
    <property type="evidence" value="ECO:0007669"/>
    <property type="project" value="UniProtKB-KW"/>
</dbReference>
<dbReference type="SUPFAM" id="SSF52540">
    <property type="entry name" value="P-loop containing nucleoside triphosphate hydrolases"/>
    <property type="match status" value="1"/>
</dbReference>
<evidence type="ECO:0000313" key="13">
    <source>
        <dbReference type="EMBL" id="CAH0559688.1"/>
    </source>
</evidence>
<dbReference type="GO" id="GO:0005737">
    <property type="term" value="C:cytoplasm"/>
    <property type="evidence" value="ECO:0007669"/>
    <property type="project" value="UniProtKB-SubCell"/>
</dbReference>
<sequence>MDEEYPQGRCMICNYSRVQEDVDHESTYDHKFNFRLWEWKHYKKALVKNRHGICLEIKHLGCGQSPCTYEENVNKGLCAITVHPNQYENHRHQLIFDCLIKNSSKNEIYITDIYLVHPTNLFQICEGIVSTGGYIKLETGAQYKFQVKYAKNPLNIGSIQNPVCINFQSNADPNANKQKSHEDQFTIARNLYVKITEYTEEAISTERSPFSNEDWETNSEEIKVVPPTQRLKYVNKYPIPDDYVLPLKFGLRLASGLNHQLIHTIQQLRNLMQPNHVTLHNYRMYFHILLWLEEMGEILMLKRYNMSNVLLTVKSDILELEVPGLAEKRPSLIAGDMIDIRLHGDHTCYRGVIKKINDKTIEIGYIHEHLINYVKSDPKTEMDVRFVLGRLNLERQHEGIDRTFLSGMVPYLFPTNNICRPNTIRHLPDADYINQTILTNQEQKKAVSSILYNSSGNVPYIVFGPPGTGKTVTIVEAILQLKRKTDKKILVCAPANAACNMIASKLMVHCNRSELIRVHSETQDMQSIDRYLRDYSNIEAGIFIKTSAGKLNTYRIVITTLVLVGRYVNDYKPDVVFVDEAAQASEPECSIAIGFLKNSKKQLILAGDPKQLGPNCCSNVAERYGYGKSLLERLMEFDIYQPQNPNYPYYITMLKLNFRCHPLILEIPNKLFYEGHLIASSTAALNDPVGQYFVFNKNLKKKKTIGGRAIEFFSVISKEKREGRSPSYFNPAEVEIVMKYVHGLLTSRFDVQQSDIGIVTPYIRQVHKIKYKLKDANYEEIEVGTTETFQGREKRIIIISCVRAQDSLLKFDREYNLGFVRNSKRFNVALTRAMSKLIVIGCPSVLCNDSKWLEYIELSEENEAYFGAPFIRRTTEVKEQISRRIGNIQLIDSQFRHQQNIS</sequence>
<dbReference type="PANTHER" id="PTHR45418">
    <property type="entry name" value="CANCER/TESTIS ANTIGEN 55"/>
    <property type="match status" value="1"/>
</dbReference>
<dbReference type="Pfam" id="PF13086">
    <property type="entry name" value="AAA_11"/>
    <property type="match status" value="2"/>
</dbReference>
<comment type="similarity">
    <text evidence="2">Belongs to the DNA2/NAM7 helicase family. SDE3 subfamily.</text>
</comment>
<evidence type="ECO:0000256" key="11">
    <source>
        <dbReference type="ARBA" id="ARBA00048432"/>
    </source>
</evidence>
<name>A0A9P0FM86_BRAAE</name>
<evidence type="ECO:0000256" key="9">
    <source>
        <dbReference type="ARBA" id="ARBA00023158"/>
    </source>
</evidence>
<dbReference type="Gene3D" id="3.40.50.300">
    <property type="entry name" value="P-loop containing nucleotide triphosphate hydrolases"/>
    <property type="match status" value="2"/>
</dbReference>
<dbReference type="InterPro" id="IPR014001">
    <property type="entry name" value="Helicase_ATP-bd"/>
</dbReference>
<evidence type="ECO:0000256" key="5">
    <source>
        <dbReference type="ARBA" id="ARBA00022741"/>
    </source>
</evidence>
<dbReference type="InterPro" id="IPR041679">
    <property type="entry name" value="DNA2/NAM7-like_C"/>
</dbReference>
<dbReference type="SMART" id="SM00487">
    <property type="entry name" value="DEXDc"/>
    <property type="match status" value="1"/>
</dbReference>
<dbReference type="InterPro" id="IPR047187">
    <property type="entry name" value="SF1_C_Upf1"/>
</dbReference>
<evidence type="ECO:0000256" key="2">
    <source>
        <dbReference type="ARBA" id="ARBA00005601"/>
    </source>
</evidence>
<dbReference type="Pfam" id="PF21634">
    <property type="entry name" value="MOV-10_beta-barrel"/>
    <property type="match status" value="1"/>
</dbReference>
<accession>A0A9P0FM86</accession>
<reference evidence="13" key="1">
    <citation type="submission" date="2021-12" db="EMBL/GenBank/DDBJ databases">
        <authorList>
            <person name="King R."/>
        </authorList>
    </citation>
    <scope>NUCLEOTIDE SEQUENCE</scope>
</reference>
<evidence type="ECO:0000256" key="7">
    <source>
        <dbReference type="ARBA" id="ARBA00022806"/>
    </source>
</evidence>
<gene>
    <name evidence="13" type="ORF">MELIAE_LOCUS9714</name>
</gene>
<dbReference type="EMBL" id="OV121137">
    <property type="protein sequence ID" value="CAH0559688.1"/>
    <property type="molecule type" value="Genomic_DNA"/>
</dbReference>
<comment type="catalytic activity">
    <reaction evidence="11">
        <text>ATP + H2O = ADP + phosphate + H(+)</text>
        <dbReference type="Rhea" id="RHEA:13065"/>
        <dbReference type="ChEBI" id="CHEBI:15377"/>
        <dbReference type="ChEBI" id="CHEBI:15378"/>
        <dbReference type="ChEBI" id="CHEBI:30616"/>
        <dbReference type="ChEBI" id="CHEBI:43474"/>
        <dbReference type="ChEBI" id="CHEBI:456216"/>
        <dbReference type="EC" id="3.6.4.12"/>
    </reaction>
    <physiologicalReaction direction="left-to-right" evidence="11">
        <dbReference type="Rhea" id="RHEA:13066"/>
    </physiologicalReaction>
</comment>
<dbReference type="Proteomes" id="UP001154078">
    <property type="component" value="Chromosome 6"/>
</dbReference>
<keyword evidence="9" id="KW-0943">RNA-mediated gene silencing</keyword>
<comment type="subcellular location">
    <subcellularLocation>
        <location evidence="1">Cytoplasm</location>
    </subcellularLocation>
</comment>
<dbReference type="GO" id="GO:0003678">
    <property type="term" value="F:DNA helicase activity"/>
    <property type="evidence" value="ECO:0007669"/>
    <property type="project" value="UniProtKB-EC"/>
</dbReference>
<proteinExistence type="inferred from homology"/>
<keyword evidence="4" id="KW-0963">Cytoplasm</keyword>
<dbReference type="InterPro" id="IPR041677">
    <property type="entry name" value="DNA2/NAM7_AAA_11"/>
</dbReference>
<dbReference type="CDD" id="cd18808">
    <property type="entry name" value="SF1_C_Upf1"/>
    <property type="match status" value="1"/>
</dbReference>
<evidence type="ECO:0000256" key="10">
    <source>
        <dbReference type="ARBA" id="ARBA00047984"/>
    </source>
</evidence>
<protein>
    <recommendedName>
        <fullName evidence="3">RNA helicase</fullName>
        <ecNumber evidence="3">3.6.4.13</ecNumber>
    </recommendedName>
</protein>
<dbReference type="GO" id="GO:0016787">
    <property type="term" value="F:hydrolase activity"/>
    <property type="evidence" value="ECO:0007669"/>
    <property type="project" value="UniProtKB-KW"/>
</dbReference>
<evidence type="ECO:0000313" key="14">
    <source>
        <dbReference type="Proteomes" id="UP001154078"/>
    </source>
</evidence>
<keyword evidence="5" id="KW-0547">Nucleotide-binding</keyword>
<evidence type="ECO:0000256" key="4">
    <source>
        <dbReference type="ARBA" id="ARBA00022490"/>
    </source>
</evidence>
<dbReference type="AlphaFoldDB" id="A0A9P0FM86"/>
<dbReference type="GO" id="GO:0032574">
    <property type="term" value="F:5'-3' RNA helicase activity"/>
    <property type="evidence" value="ECO:0007669"/>
    <property type="project" value="InterPro"/>
</dbReference>
<dbReference type="GO" id="GO:0005524">
    <property type="term" value="F:ATP binding"/>
    <property type="evidence" value="ECO:0007669"/>
    <property type="project" value="UniProtKB-KW"/>
</dbReference>
<dbReference type="OrthoDB" id="6513042at2759"/>
<evidence type="ECO:0000256" key="8">
    <source>
        <dbReference type="ARBA" id="ARBA00022840"/>
    </source>
</evidence>
<keyword evidence="8" id="KW-0067">ATP-binding</keyword>
<comment type="catalytic activity">
    <reaction evidence="10">
        <text>ATP + H2O = ADP + phosphate + H(+)</text>
        <dbReference type="Rhea" id="RHEA:13065"/>
        <dbReference type="ChEBI" id="CHEBI:15377"/>
        <dbReference type="ChEBI" id="CHEBI:15378"/>
        <dbReference type="ChEBI" id="CHEBI:30616"/>
        <dbReference type="ChEBI" id="CHEBI:43474"/>
        <dbReference type="ChEBI" id="CHEBI:456216"/>
        <dbReference type="EC" id="3.6.4.13"/>
    </reaction>
</comment>
<evidence type="ECO:0000256" key="3">
    <source>
        <dbReference type="ARBA" id="ARBA00012552"/>
    </source>
</evidence>
<evidence type="ECO:0000256" key="6">
    <source>
        <dbReference type="ARBA" id="ARBA00022801"/>
    </source>
</evidence>
<dbReference type="Pfam" id="PF13087">
    <property type="entry name" value="AAA_12"/>
    <property type="match status" value="1"/>
</dbReference>
<dbReference type="EC" id="3.6.4.13" evidence="3"/>
<dbReference type="FunFam" id="3.40.50.300:FF:000326">
    <property type="entry name" value="P-loop containing nucleoside triphosphate hydrolase"/>
    <property type="match status" value="1"/>
</dbReference>
<dbReference type="CDD" id="cd18038">
    <property type="entry name" value="DEXXQc_Helz-like"/>
    <property type="match status" value="1"/>
</dbReference>
<organism evidence="13 14">
    <name type="scientific">Brassicogethes aeneus</name>
    <name type="common">Rape pollen beetle</name>
    <name type="synonym">Meligethes aeneus</name>
    <dbReference type="NCBI Taxonomy" id="1431903"/>
    <lineage>
        <taxon>Eukaryota</taxon>
        <taxon>Metazoa</taxon>
        <taxon>Ecdysozoa</taxon>
        <taxon>Arthropoda</taxon>
        <taxon>Hexapoda</taxon>
        <taxon>Insecta</taxon>
        <taxon>Pterygota</taxon>
        <taxon>Neoptera</taxon>
        <taxon>Endopterygota</taxon>
        <taxon>Coleoptera</taxon>
        <taxon>Polyphaga</taxon>
        <taxon>Cucujiformia</taxon>
        <taxon>Nitidulidae</taxon>
        <taxon>Meligethinae</taxon>
        <taxon>Brassicogethes</taxon>
    </lineage>
</organism>
<keyword evidence="6" id="KW-0378">Hydrolase</keyword>
<dbReference type="InterPro" id="IPR049080">
    <property type="entry name" value="MOV-10-like_beta-barrel"/>
</dbReference>
<dbReference type="GO" id="GO:0005694">
    <property type="term" value="C:chromosome"/>
    <property type="evidence" value="ECO:0007669"/>
    <property type="project" value="UniProtKB-ARBA"/>
</dbReference>
<evidence type="ECO:0000259" key="12">
    <source>
        <dbReference type="SMART" id="SM00487"/>
    </source>
</evidence>
<keyword evidence="7" id="KW-0347">Helicase</keyword>
<evidence type="ECO:0000256" key="1">
    <source>
        <dbReference type="ARBA" id="ARBA00004496"/>
    </source>
</evidence>
<dbReference type="InterPro" id="IPR027417">
    <property type="entry name" value="P-loop_NTPase"/>
</dbReference>
<feature type="domain" description="Helicase ATP-binding" evidence="12">
    <location>
        <begin position="434"/>
        <end position="637"/>
    </location>
</feature>